<dbReference type="SUPFAM" id="SSF53474">
    <property type="entry name" value="alpha/beta-Hydrolases"/>
    <property type="match status" value="1"/>
</dbReference>
<dbReference type="EMBL" id="CP052766">
    <property type="protein sequence ID" value="QJR81253.1"/>
    <property type="molecule type" value="Genomic_DNA"/>
</dbReference>
<dbReference type="OrthoDB" id="6333756at2"/>
<evidence type="ECO:0000259" key="2">
    <source>
        <dbReference type="Pfam" id="PF12146"/>
    </source>
</evidence>
<dbReference type="RefSeq" id="WP_075607454.1">
    <property type="nucleotide sequence ID" value="NZ_CP052766.1"/>
</dbReference>
<feature type="domain" description="Serine aminopeptidase S33" evidence="2">
    <location>
        <begin position="82"/>
        <end position="204"/>
    </location>
</feature>
<proteinExistence type="predicted"/>
<reference evidence="4" key="1">
    <citation type="submission" date="2014-12" db="EMBL/GenBank/DDBJ databases">
        <title>Complete genome sequence of a multi-drug resistant Klebsiella pneumoniae.</title>
        <authorList>
            <person name="Hua X."/>
            <person name="Chen Q."/>
            <person name="Li X."/>
            <person name="Feng Y."/>
            <person name="Ruan Z."/>
            <person name="Yu Y."/>
        </authorList>
    </citation>
    <scope>NUCLEOTIDE SEQUENCE [LARGE SCALE GENOMIC DNA]</scope>
    <source>
        <strain evidence="4">5.12</strain>
    </source>
</reference>
<dbReference type="PANTHER" id="PTHR12277">
    <property type="entry name" value="ALPHA/BETA HYDROLASE DOMAIN-CONTAINING PROTEIN"/>
    <property type="match status" value="1"/>
</dbReference>
<keyword evidence="1" id="KW-0732">Signal</keyword>
<organism evidence="3 4">
    <name type="scientific">Alteromonas pelagimontana</name>
    <dbReference type="NCBI Taxonomy" id="1858656"/>
    <lineage>
        <taxon>Bacteria</taxon>
        <taxon>Pseudomonadati</taxon>
        <taxon>Pseudomonadota</taxon>
        <taxon>Gammaproteobacteria</taxon>
        <taxon>Alteromonadales</taxon>
        <taxon>Alteromonadaceae</taxon>
        <taxon>Alteromonas/Salinimonas group</taxon>
        <taxon>Alteromonas</taxon>
    </lineage>
</organism>
<dbReference type="InterPro" id="IPR022742">
    <property type="entry name" value="Hydrolase_4"/>
</dbReference>
<evidence type="ECO:0000313" key="4">
    <source>
        <dbReference type="Proteomes" id="UP000219285"/>
    </source>
</evidence>
<name>A0A6M4MDS4_9ALTE</name>
<gene>
    <name evidence="3" type="ORF">CA267_010900</name>
</gene>
<feature type="chain" id="PRO_5028828225" evidence="1">
    <location>
        <begin position="21"/>
        <end position="285"/>
    </location>
</feature>
<dbReference type="GO" id="GO:0016787">
    <property type="term" value="F:hydrolase activity"/>
    <property type="evidence" value="ECO:0007669"/>
    <property type="project" value="UniProtKB-KW"/>
</dbReference>
<dbReference type="KEGG" id="apel:CA267_010900"/>
<reference evidence="3 4" key="2">
    <citation type="submission" date="2020-04" db="EMBL/GenBank/DDBJ databases">
        <title>Complete genome sequence of Alteromonas pelagimontana 5.12T.</title>
        <authorList>
            <person name="Sinha R.K."/>
            <person name="Krishnan K.P."/>
            <person name="Kurian J.P."/>
        </authorList>
    </citation>
    <scope>NUCLEOTIDE SEQUENCE [LARGE SCALE GENOMIC DNA]</scope>
    <source>
        <strain evidence="3 4">5.12</strain>
    </source>
</reference>
<evidence type="ECO:0000313" key="3">
    <source>
        <dbReference type="EMBL" id="QJR81253.1"/>
    </source>
</evidence>
<dbReference type="PANTHER" id="PTHR12277:SF81">
    <property type="entry name" value="PROTEIN ABHD13"/>
    <property type="match status" value="1"/>
</dbReference>
<sequence length="285" mass="30863">MTFFSRICFLLGLCCGIGGCAIDVSSSSYIYQTSAPSPLDTTELLQAVNKDEAAVSITTVELTNAQGLTLTGVAVSYPKPVVNIVFYAGNGMTISKASGILHEFGKIPANILWIDYQGMGASAAAPRVLVDNLKADALQVFDYGKEVFPKNIPTIVHGLSMGSLFATYVANKREVDGVVLDSAISSVSDVAQNLVPQWTKVFTNLKISPELAIIDNSEYLARYRGPLLMLVGDRDQMTPISFSRELFRQSASTNKSIYVVLGGKHGKLMRNEAAVIRYQTFIETL</sequence>
<dbReference type="InterPro" id="IPR029058">
    <property type="entry name" value="AB_hydrolase_fold"/>
</dbReference>
<protein>
    <submittedName>
        <fullName evidence="3">Alpha/beta hydrolase</fullName>
    </submittedName>
</protein>
<dbReference type="Proteomes" id="UP000219285">
    <property type="component" value="Chromosome"/>
</dbReference>
<evidence type="ECO:0000256" key="1">
    <source>
        <dbReference type="SAM" id="SignalP"/>
    </source>
</evidence>
<dbReference type="PROSITE" id="PS51257">
    <property type="entry name" value="PROKAR_LIPOPROTEIN"/>
    <property type="match status" value="1"/>
</dbReference>
<dbReference type="AlphaFoldDB" id="A0A6M4MDS4"/>
<accession>A0A6M4MDS4</accession>
<keyword evidence="3" id="KW-0378">Hydrolase</keyword>
<dbReference type="Pfam" id="PF12146">
    <property type="entry name" value="Hydrolase_4"/>
    <property type="match status" value="1"/>
</dbReference>
<feature type="signal peptide" evidence="1">
    <location>
        <begin position="1"/>
        <end position="20"/>
    </location>
</feature>
<keyword evidence="4" id="KW-1185">Reference proteome</keyword>
<dbReference type="Gene3D" id="3.40.50.1820">
    <property type="entry name" value="alpha/beta hydrolase"/>
    <property type="match status" value="1"/>
</dbReference>